<organism evidence="1 2">
    <name type="scientific">Arabis alpina</name>
    <name type="common">Alpine rock-cress</name>
    <dbReference type="NCBI Taxonomy" id="50452"/>
    <lineage>
        <taxon>Eukaryota</taxon>
        <taxon>Viridiplantae</taxon>
        <taxon>Streptophyta</taxon>
        <taxon>Embryophyta</taxon>
        <taxon>Tracheophyta</taxon>
        <taxon>Spermatophyta</taxon>
        <taxon>Magnoliopsida</taxon>
        <taxon>eudicotyledons</taxon>
        <taxon>Gunneridae</taxon>
        <taxon>Pentapetalae</taxon>
        <taxon>rosids</taxon>
        <taxon>malvids</taxon>
        <taxon>Brassicales</taxon>
        <taxon>Brassicaceae</taxon>
        <taxon>Arabideae</taxon>
        <taxon>Arabis</taxon>
    </lineage>
</organism>
<protein>
    <submittedName>
        <fullName evidence="1">Uncharacterized protein</fullName>
    </submittedName>
</protein>
<dbReference type="EMBL" id="CM002873">
    <property type="protein sequence ID" value="KFK33920.1"/>
    <property type="molecule type" value="Genomic_DNA"/>
</dbReference>
<dbReference type="AlphaFoldDB" id="A0A087GVL8"/>
<proteinExistence type="predicted"/>
<gene>
    <name evidence="1" type="ordered locus">AALP_Aa5g077800</name>
</gene>
<name>A0A087GVL8_ARAAL</name>
<evidence type="ECO:0000313" key="1">
    <source>
        <dbReference type="EMBL" id="KFK33920.1"/>
    </source>
</evidence>
<reference evidence="2" key="1">
    <citation type="journal article" date="2015" name="Nat. Plants">
        <title>Genome expansion of Arabis alpina linked with retrotransposition and reduced symmetric DNA methylation.</title>
        <authorList>
            <person name="Willing E.M."/>
            <person name="Rawat V."/>
            <person name="Mandakova T."/>
            <person name="Maumus F."/>
            <person name="James G.V."/>
            <person name="Nordstroem K.J."/>
            <person name="Becker C."/>
            <person name="Warthmann N."/>
            <person name="Chica C."/>
            <person name="Szarzynska B."/>
            <person name="Zytnicki M."/>
            <person name="Albani M.C."/>
            <person name="Kiefer C."/>
            <person name="Bergonzi S."/>
            <person name="Castaings L."/>
            <person name="Mateos J.L."/>
            <person name="Berns M.C."/>
            <person name="Bujdoso N."/>
            <person name="Piofczyk T."/>
            <person name="de Lorenzo L."/>
            <person name="Barrero-Sicilia C."/>
            <person name="Mateos I."/>
            <person name="Piednoel M."/>
            <person name="Hagmann J."/>
            <person name="Chen-Min-Tao R."/>
            <person name="Iglesias-Fernandez R."/>
            <person name="Schuster S.C."/>
            <person name="Alonso-Blanco C."/>
            <person name="Roudier F."/>
            <person name="Carbonero P."/>
            <person name="Paz-Ares J."/>
            <person name="Davis S.J."/>
            <person name="Pecinka A."/>
            <person name="Quesneville H."/>
            <person name="Colot V."/>
            <person name="Lysak M.A."/>
            <person name="Weigel D."/>
            <person name="Coupland G."/>
            <person name="Schneeberger K."/>
        </authorList>
    </citation>
    <scope>NUCLEOTIDE SEQUENCE [LARGE SCALE GENOMIC DNA]</scope>
    <source>
        <strain evidence="2">cv. Pajares</strain>
    </source>
</reference>
<keyword evidence="2" id="KW-1185">Reference proteome</keyword>
<dbReference type="Proteomes" id="UP000029120">
    <property type="component" value="Chromosome 5"/>
</dbReference>
<sequence>MDLDIPLFVSSYCVSEICDLERRRLPASLFLSYPLHLELVLISAKEESFESSCVSSLKYEICLTTSLRSNGSALSGIPVKISHRTPSTTLLCPIIVASQGIIADLLTESVMSWNSALLPVKIMSAKVDLKLVSLYGLCPQIRWQYKPTCVSTRPIYMVVGPPPLSSWPRFSSSNLYVRILVTLSSSFDVRYMLDFISKFIWTFLLWLCSQRILFLLKKSSRVIPEESIVLAISGFALGFPDRFVRCSSTCYYLHCLSSEAIQQRFHPTTTN</sequence>
<dbReference type="OrthoDB" id="10643257at2759"/>
<accession>A0A087GVL8</accession>
<evidence type="ECO:0000313" key="2">
    <source>
        <dbReference type="Proteomes" id="UP000029120"/>
    </source>
</evidence>
<dbReference type="Gramene" id="KFK33920">
    <property type="protein sequence ID" value="KFK33920"/>
    <property type="gene ID" value="AALP_AA5G077800"/>
</dbReference>